<dbReference type="PANTHER" id="PTHR10846">
    <property type="entry name" value="SODIUM/POTASSIUM/CALCIUM EXCHANGER"/>
    <property type="match status" value="1"/>
</dbReference>
<dbReference type="GO" id="GO:0005886">
    <property type="term" value="C:plasma membrane"/>
    <property type="evidence" value="ECO:0007669"/>
    <property type="project" value="TreeGrafter"/>
</dbReference>
<keyword evidence="10" id="KW-0769">Symport</keyword>
<keyword evidence="16" id="KW-0739">Sodium transport</keyword>
<feature type="transmembrane region" description="Helical" evidence="18">
    <location>
        <begin position="139"/>
        <end position="160"/>
    </location>
</feature>
<feature type="transmembrane region" description="Helical" evidence="18">
    <location>
        <begin position="407"/>
        <end position="426"/>
    </location>
</feature>
<evidence type="ECO:0000256" key="5">
    <source>
        <dbReference type="ARBA" id="ARBA00022538"/>
    </source>
</evidence>
<dbReference type="GO" id="GO:0015293">
    <property type="term" value="F:symporter activity"/>
    <property type="evidence" value="ECO:0007669"/>
    <property type="project" value="UniProtKB-KW"/>
</dbReference>
<dbReference type="Pfam" id="PF01699">
    <property type="entry name" value="Na_Ca_ex"/>
    <property type="match status" value="2"/>
</dbReference>
<feature type="transmembrane region" description="Helical" evidence="18">
    <location>
        <begin position="108"/>
        <end position="133"/>
    </location>
</feature>
<feature type="region of interest" description="Disordered" evidence="17">
    <location>
        <begin position="246"/>
        <end position="323"/>
    </location>
</feature>
<dbReference type="OrthoDB" id="2127281at2759"/>
<evidence type="ECO:0000256" key="17">
    <source>
        <dbReference type="SAM" id="MobiDB-lite"/>
    </source>
</evidence>
<reference evidence="21 22" key="1">
    <citation type="submission" date="2020-04" db="EMBL/GenBank/DDBJ databases">
        <title>Perkinsus chesapeaki whole genome sequence.</title>
        <authorList>
            <person name="Bogema D.R."/>
        </authorList>
    </citation>
    <scope>NUCLEOTIDE SEQUENCE [LARGE SCALE GENOMIC DNA]</scope>
    <source>
        <strain evidence="21">ATCC PRA-425</strain>
    </source>
</reference>
<keyword evidence="13" id="KW-0915">Sodium</keyword>
<dbReference type="GO" id="GO:0005262">
    <property type="term" value="F:calcium channel activity"/>
    <property type="evidence" value="ECO:0007669"/>
    <property type="project" value="TreeGrafter"/>
</dbReference>
<feature type="transmembrane region" description="Helical" evidence="18">
    <location>
        <begin position="476"/>
        <end position="494"/>
    </location>
</feature>
<sequence>MARYKAVIASALLSPCLVLADSASTRQLSGVEDEASILGMVFGDCSCSGIMDCDTDSPGTSVLPAPLDLIISFILMLYAFKALGSMCDDYFVIALEAISEALELSPDVAGATFMAAGSSAPELFTSIVATFLIVNEGGVGTIIGSAIFNILVIIGATCLFAGQSLKICWYPLTRDTIFYVIAISEMSLVLLDEEIVIWEALLMVFSYVLYCVFMKYSEAIALKVGARNGDVEVIAIGAVDTVDTGKQATVEDDKKESEDIEEAPPSSSPAADGGTGGPDSPPAAELPNVATEETTTQRPRGLSVDSLVSSQRRHSASGSLDGYHPHRRVSYQYGVNKFRAKSHTIIDIHHQVYAPAPGPTEGAEPTIVEAEGKIEEEEKEELKGWRKWVRDPLVILWEYTMPGPSRYWILFSLSILWIGALTYLMVDACNRIGCILNLPALVMGLVFLAAGTSVPDALGSIAVAKQGEGDMAVSNAIGSNVFDIMLGLGVPWTLKLAMGKKVLFTGATSTLPQYILILTVVLLLFLATVKLNKWILSKRMGASLLTIYGAYVVYALVRGGSE</sequence>
<keyword evidence="8 19" id="KW-0732">Signal</keyword>
<feature type="transmembrane region" description="Helical" evidence="18">
    <location>
        <begin position="69"/>
        <end position="87"/>
    </location>
</feature>
<dbReference type="NCBIfam" id="TIGR00367">
    <property type="entry name" value="calcium/sodium antiporter"/>
    <property type="match status" value="1"/>
</dbReference>
<comment type="subcellular location">
    <subcellularLocation>
        <location evidence="1">Membrane</location>
        <topology evidence="1">Multi-pass membrane protein</topology>
    </subcellularLocation>
</comment>
<keyword evidence="7 18" id="KW-0812">Transmembrane</keyword>
<accession>A0A7J6MJH2</accession>
<feature type="signal peptide" evidence="19">
    <location>
        <begin position="1"/>
        <end position="20"/>
    </location>
</feature>
<keyword evidence="15 18" id="KW-0472">Membrane</keyword>
<feature type="chain" id="PRO_5029475975" description="Sodium/calcium exchanger membrane region domain-containing protein" evidence="19">
    <location>
        <begin position="21"/>
        <end position="562"/>
    </location>
</feature>
<evidence type="ECO:0000313" key="21">
    <source>
        <dbReference type="EMBL" id="KAF4671749.1"/>
    </source>
</evidence>
<name>A0A7J6MJH2_PERCH</name>
<keyword evidence="14" id="KW-0406">Ion transport</keyword>
<keyword evidence="5" id="KW-0633">Potassium transport</keyword>
<dbReference type="Gene3D" id="1.20.1420.30">
    <property type="entry name" value="NCX, central ion-binding region"/>
    <property type="match status" value="2"/>
</dbReference>
<proteinExistence type="inferred from homology"/>
<evidence type="ECO:0000256" key="18">
    <source>
        <dbReference type="SAM" id="Phobius"/>
    </source>
</evidence>
<feature type="domain" description="Sodium/calcium exchanger membrane region" evidence="20">
    <location>
        <begin position="74"/>
        <end position="214"/>
    </location>
</feature>
<keyword evidence="22" id="KW-1185">Reference proteome</keyword>
<feature type="transmembrane region" description="Helical" evidence="18">
    <location>
        <begin position="195"/>
        <end position="213"/>
    </location>
</feature>
<protein>
    <recommendedName>
        <fullName evidence="20">Sodium/calcium exchanger membrane region domain-containing protein</fullName>
    </recommendedName>
</protein>
<feature type="transmembrane region" description="Helical" evidence="18">
    <location>
        <begin position="514"/>
        <end position="531"/>
    </location>
</feature>
<keyword evidence="12 18" id="KW-1133">Transmembrane helix</keyword>
<dbReference type="InterPro" id="IPR004481">
    <property type="entry name" value="K/Na/Ca-exchanger"/>
</dbReference>
<evidence type="ECO:0000259" key="20">
    <source>
        <dbReference type="Pfam" id="PF01699"/>
    </source>
</evidence>
<evidence type="ECO:0000256" key="8">
    <source>
        <dbReference type="ARBA" id="ARBA00022729"/>
    </source>
</evidence>
<evidence type="ECO:0000256" key="1">
    <source>
        <dbReference type="ARBA" id="ARBA00004141"/>
    </source>
</evidence>
<keyword evidence="11" id="KW-0630">Potassium</keyword>
<dbReference type="EMBL" id="JAAPAO010000129">
    <property type="protein sequence ID" value="KAF4671749.1"/>
    <property type="molecule type" value="Genomic_DNA"/>
</dbReference>
<dbReference type="InterPro" id="IPR004837">
    <property type="entry name" value="NaCa_Exmemb"/>
</dbReference>
<dbReference type="PANTHER" id="PTHR10846:SF8">
    <property type="entry name" value="INNER MEMBRANE PROTEIN YRBG"/>
    <property type="match status" value="1"/>
</dbReference>
<dbReference type="GO" id="GO:0006874">
    <property type="term" value="P:intracellular calcium ion homeostasis"/>
    <property type="evidence" value="ECO:0007669"/>
    <property type="project" value="TreeGrafter"/>
</dbReference>
<evidence type="ECO:0000256" key="9">
    <source>
        <dbReference type="ARBA" id="ARBA00022837"/>
    </source>
</evidence>
<feature type="domain" description="Sodium/calcium exchanger membrane region" evidence="20">
    <location>
        <begin position="407"/>
        <end position="556"/>
    </location>
</feature>
<evidence type="ECO:0000256" key="6">
    <source>
        <dbReference type="ARBA" id="ARBA00022568"/>
    </source>
</evidence>
<evidence type="ECO:0000256" key="19">
    <source>
        <dbReference type="SAM" id="SignalP"/>
    </source>
</evidence>
<feature type="transmembrane region" description="Helical" evidence="18">
    <location>
        <begin position="540"/>
        <end position="557"/>
    </location>
</feature>
<evidence type="ECO:0000256" key="14">
    <source>
        <dbReference type="ARBA" id="ARBA00023065"/>
    </source>
</evidence>
<keyword evidence="6" id="KW-0109">Calcium transport</keyword>
<dbReference type="GO" id="GO:0008273">
    <property type="term" value="F:calcium, potassium:sodium antiporter activity"/>
    <property type="evidence" value="ECO:0007669"/>
    <property type="project" value="TreeGrafter"/>
</dbReference>
<evidence type="ECO:0000256" key="12">
    <source>
        <dbReference type="ARBA" id="ARBA00022989"/>
    </source>
</evidence>
<comment type="similarity">
    <text evidence="2">Belongs to the Ca(2+):cation antiporter (CaCA) (TC 2.A.19) family. SLC24A subfamily.</text>
</comment>
<evidence type="ECO:0000256" key="10">
    <source>
        <dbReference type="ARBA" id="ARBA00022847"/>
    </source>
</evidence>
<evidence type="ECO:0000256" key="15">
    <source>
        <dbReference type="ARBA" id="ARBA00023136"/>
    </source>
</evidence>
<evidence type="ECO:0000256" key="3">
    <source>
        <dbReference type="ARBA" id="ARBA00022448"/>
    </source>
</evidence>
<evidence type="ECO:0000256" key="13">
    <source>
        <dbReference type="ARBA" id="ARBA00023053"/>
    </source>
</evidence>
<evidence type="ECO:0000256" key="11">
    <source>
        <dbReference type="ARBA" id="ARBA00022958"/>
    </source>
</evidence>
<dbReference type="InterPro" id="IPR044880">
    <property type="entry name" value="NCX_ion-bd_dom_sf"/>
</dbReference>
<gene>
    <name evidence="21" type="ORF">FOL47_001247</name>
</gene>
<organism evidence="21 22">
    <name type="scientific">Perkinsus chesapeaki</name>
    <name type="common">Clam parasite</name>
    <name type="synonym">Perkinsus andrewsi</name>
    <dbReference type="NCBI Taxonomy" id="330153"/>
    <lineage>
        <taxon>Eukaryota</taxon>
        <taxon>Sar</taxon>
        <taxon>Alveolata</taxon>
        <taxon>Perkinsozoa</taxon>
        <taxon>Perkinsea</taxon>
        <taxon>Perkinsida</taxon>
        <taxon>Perkinsidae</taxon>
        <taxon>Perkinsus</taxon>
    </lineage>
</organism>
<dbReference type="FunFam" id="1.20.1420.30:FF:000009">
    <property type="entry name" value="sodium/potassium/calcium exchanger 5 isoform X2"/>
    <property type="match status" value="1"/>
</dbReference>
<keyword evidence="9" id="KW-0106">Calcium</keyword>
<evidence type="ECO:0000256" key="4">
    <source>
        <dbReference type="ARBA" id="ARBA00022449"/>
    </source>
</evidence>
<comment type="caution">
    <text evidence="21">The sequence shown here is derived from an EMBL/GenBank/DDBJ whole genome shotgun (WGS) entry which is preliminary data.</text>
</comment>
<evidence type="ECO:0000313" key="22">
    <source>
        <dbReference type="Proteomes" id="UP000591131"/>
    </source>
</evidence>
<keyword evidence="3" id="KW-0813">Transport</keyword>
<feature type="transmembrane region" description="Helical" evidence="18">
    <location>
        <begin position="438"/>
        <end position="464"/>
    </location>
</feature>
<dbReference type="Proteomes" id="UP000591131">
    <property type="component" value="Unassembled WGS sequence"/>
</dbReference>
<evidence type="ECO:0000256" key="2">
    <source>
        <dbReference type="ARBA" id="ARBA00005364"/>
    </source>
</evidence>
<evidence type="ECO:0000256" key="7">
    <source>
        <dbReference type="ARBA" id="ARBA00022692"/>
    </source>
</evidence>
<dbReference type="AlphaFoldDB" id="A0A7J6MJH2"/>
<keyword evidence="4" id="KW-0050">Antiport</keyword>
<evidence type="ECO:0000256" key="16">
    <source>
        <dbReference type="ARBA" id="ARBA00023201"/>
    </source>
</evidence>